<reference evidence="10 11" key="1">
    <citation type="submission" date="2014-10" db="EMBL/GenBank/DDBJ databases">
        <title>Genome sequence of Ponticoccus sp. strain UMTAT08 isolated from clonal culture of toxic dinoflagellate Alexandrium tamiyavanichii.</title>
        <authorList>
            <person name="Gan H.Y."/>
            <person name="Muhd D.-D."/>
            <person name="Mohd Noor M.E."/>
            <person name="Yeong Y.S."/>
            <person name="Usup G."/>
        </authorList>
    </citation>
    <scope>NUCLEOTIDE SEQUENCE [LARGE SCALE GENOMIC DNA]</scope>
    <source>
        <strain evidence="10 11">UMTAT08</strain>
    </source>
</reference>
<evidence type="ECO:0000256" key="5">
    <source>
        <dbReference type="ARBA" id="ARBA00022989"/>
    </source>
</evidence>
<keyword evidence="6 8" id="KW-0472">Membrane</keyword>
<evidence type="ECO:0000256" key="4">
    <source>
        <dbReference type="ARBA" id="ARBA00022692"/>
    </source>
</evidence>
<name>A0A0B3SJK7_9RHOB</name>
<dbReference type="AlphaFoldDB" id="A0A0B3SJK7"/>
<accession>A0A0B3SJK7</accession>
<feature type="domain" description="TRAP C4-dicarboxylate transport system permease DctM subunit" evidence="9">
    <location>
        <begin position="3"/>
        <end position="102"/>
    </location>
</feature>
<feature type="transmembrane region" description="Helical" evidence="8">
    <location>
        <begin position="97"/>
        <end position="121"/>
    </location>
</feature>
<protein>
    <submittedName>
        <fullName evidence="10">C4-dicarboxylate ABC transporter</fullName>
    </submittedName>
</protein>
<dbReference type="GO" id="GO:0022857">
    <property type="term" value="F:transmembrane transporter activity"/>
    <property type="evidence" value="ECO:0007669"/>
    <property type="project" value="UniProtKB-UniRule"/>
</dbReference>
<dbReference type="PATRIC" id="fig|1515334.3.peg.4709"/>
<proteinExistence type="predicted"/>
<keyword evidence="11" id="KW-1185">Reference proteome</keyword>
<keyword evidence="4 8" id="KW-0812">Transmembrane</keyword>
<dbReference type="STRING" id="561184.SAMN05216376_11174"/>
<evidence type="ECO:0000313" key="10">
    <source>
        <dbReference type="EMBL" id="KHQ50759.1"/>
    </source>
</evidence>
<dbReference type="GO" id="GO:0005886">
    <property type="term" value="C:plasma membrane"/>
    <property type="evidence" value="ECO:0007669"/>
    <property type="project" value="UniProtKB-SubCell"/>
</dbReference>
<evidence type="ECO:0000256" key="1">
    <source>
        <dbReference type="ARBA" id="ARBA00004429"/>
    </source>
</evidence>
<evidence type="ECO:0000256" key="8">
    <source>
        <dbReference type="SAM" id="Phobius"/>
    </source>
</evidence>
<dbReference type="PANTHER" id="PTHR33362">
    <property type="entry name" value="SIALIC ACID TRAP TRANSPORTER PERMEASE PROTEIN SIAT-RELATED"/>
    <property type="match status" value="1"/>
</dbReference>
<feature type="transmembrane region" description="Helical" evidence="8">
    <location>
        <begin position="51"/>
        <end position="76"/>
    </location>
</feature>
<evidence type="ECO:0000256" key="7">
    <source>
        <dbReference type="RuleBase" id="RU369079"/>
    </source>
</evidence>
<comment type="function">
    <text evidence="7">Part of the tripartite ATP-independent periplasmic (TRAP) transport system.</text>
</comment>
<dbReference type="Pfam" id="PF06808">
    <property type="entry name" value="DctM"/>
    <property type="match status" value="1"/>
</dbReference>
<dbReference type="InterPro" id="IPR010656">
    <property type="entry name" value="DctM"/>
</dbReference>
<dbReference type="Proteomes" id="UP000030960">
    <property type="component" value="Unassembled WGS sequence"/>
</dbReference>
<keyword evidence="3 7" id="KW-0997">Cell inner membrane</keyword>
<keyword evidence="7" id="KW-0813">Transport</keyword>
<evidence type="ECO:0000256" key="3">
    <source>
        <dbReference type="ARBA" id="ARBA00022519"/>
    </source>
</evidence>
<evidence type="ECO:0000313" key="11">
    <source>
        <dbReference type="Proteomes" id="UP000030960"/>
    </source>
</evidence>
<evidence type="ECO:0000256" key="6">
    <source>
        <dbReference type="ARBA" id="ARBA00023136"/>
    </source>
</evidence>
<organism evidence="10 11">
    <name type="scientific">Mameliella alba</name>
    <dbReference type="NCBI Taxonomy" id="561184"/>
    <lineage>
        <taxon>Bacteria</taxon>
        <taxon>Pseudomonadati</taxon>
        <taxon>Pseudomonadota</taxon>
        <taxon>Alphaproteobacteria</taxon>
        <taxon>Rhodobacterales</taxon>
        <taxon>Roseobacteraceae</taxon>
        <taxon>Mameliella</taxon>
    </lineage>
</organism>
<gene>
    <name evidence="10" type="ORF">OA50_04683</name>
</gene>
<comment type="subcellular location">
    <subcellularLocation>
        <location evidence="1 7">Cell inner membrane</location>
        <topology evidence="1 7">Multi-pass membrane protein</topology>
    </subcellularLocation>
</comment>
<dbReference type="RefSeq" id="WP_043145602.1">
    <property type="nucleotide sequence ID" value="NZ_JSUQ01000022.1"/>
</dbReference>
<dbReference type="PANTHER" id="PTHR33362:SF4">
    <property type="entry name" value="2,3-DIKETO-L-GULONATE TRAP TRANSPORTER LARGE PERMEASE PROTEIN YIAN"/>
    <property type="match status" value="1"/>
</dbReference>
<dbReference type="EMBL" id="JSUQ01000022">
    <property type="protein sequence ID" value="KHQ50759.1"/>
    <property type="molecule type" value="Genomic_DNA"/>
</dbReference>
<evidence type="ECO:0000256" key="2">
    <source>
        <dbReference type="ARBA" id="ARBA00022475"/>
    </source>
</evidence>
<evidence type="ECO:0000259" key="9">
    <source>
        <dbReference type="Pfam" id="PF06808"/>
    </source>
</evidence>
<sequence length="131" mass="13931">MPTTVAIQKMVTALENFPLLAVPFFILAGNLMNEAGITERLVRYSRLLTGWLAGGLAQVSIVLSMLMGGISGSAVADASMEARLLGPSMREQGYSPAFIAAVPFFLAVVVFFVLLLAFPWLSPALPKAIMG</sequence>
<keyword evidence="5 8" id="KW-1133">Transmembrane helix</keyword>
<dbReference type="InterPro" id="IPR004681">
    <property type="entry name" value="TRAP_DctM"/>
</dbReference>
<keyword evidence="2" id="KW-1003">Cell membrane</keyword>
<comment type="caution">
    <text evidence="10">The sequence shown here is derived from an EMBL/GenBank/DDBJ whole genome shotgun (WGS) entry which is preliminary data.</text>
</comment>